<accession>A0ABV1WCA2</accession>
<evidence type="ECO:0000313" key="2">
    <source>
        <dbReference type="EMBL" id="MER6981782.1"/>
    </source>
</evidence>
<dbReference type="PANTHER" id="PTHR43157">
    <property type="entry name" value="PHOSPHATIDYLINOSITOL-GLYCAN BIOSYNTHESIS CLASS F PROTEIN-RELATED"/>
    <property type="match status" value="1"/>
</dbReference>
<gene>
    <name evidence="2" type="ORF">ABT317_33640</name>
</gene>
<dbReference type="SUPFAM" id="SSF51735">
    <property type="entry name" value="NAD(P)-binding Rossmann-fold domains"/>
    <property type="match status" value="1"/>
</dbReference>
<protein>
    <submittedName>
        <fullName evidence="2">SDR family NAD(P)-dependent oxidoreductase</fullName>
    </submittedName>
</protein>
<feature type="non-terminal residue" evidence="2">
    <location>
        <position position="56"/>
    </location>
</feature>
<comment type="caution">
    <text evidence="2">The sequence shown here is derived from an EMBL/GenBank/DDBJ whole genome shotgun (WGS) entry which is preliminary data.</text>
</comment>
<keyword evidence="1" id="KW-0560">Oxidoreductase</keyword>
<name>A0ABV1WCA2_9ACTN</name>
<evidence type="ECO:0000256" key="1">
    <source>
        <dbReference type="ARBA" id="ARBA00023002"/>
    </source>
</evidence>
<organism evidence="2 3">
    <name type="scientific">Streptomyces carpinensis</name>
    <dbReference type="NCBI Taxonomy" id="66369"/>
    <lineage>
        <taxon>Bacteria</taxon>
        <taxon>Bacillati</taxon>
        <taxon>Actinomycetota</taxon>
        <taxon>Actinomycetes</taxon>
        <taxon>Kitasatosporales</taxon>
        <taxon>Streptomycetaceae</taxon>
        <taxon>Streptomyces</taxon>
    </lineage>
</organism>
<dbReference type="Pfam" id="PF00106">
    <property type="entry name" value="adh_short"/>
    <property type="match status" value="1"/>
</dbReference>
<dbReference type="Gene3D" id="3.40.50.720">
    <property type="entry name" value="NAD(P)-binding Rossmann-like Domain"/>
    <property type="match status" value="1"/>
</dbReference>
<dbReference type="InterPro" id="IPR036291">
    <property type="entry name" value="NAD(P)-bd_dom_sf"/>
</dbReference>
<dbReference type="EMBL" id="JBEPCU010000851">
    <property type="protein sequence ID" value="MER6981782.1"/>
    <property type="molecule type" value="Genomic_DNA"/>
</dbReference>
<sequence>MGWTEQDVPDQGGRTAVVTGANSGLGYVVARELARRGARVLLACRSEARGGEAVAR</sequence>
<keyword evidence="3" id="KW-1185">Reference proteome</keyword>
<dbReference type="PANTHER" id="PTHR43157:SF31">
    <property type="entry name" value="PHOSPHATIDYLINOSITOL-GLYCAN BIOSYNTHESIS CLASS F PROTEIN"/>
    <property type="match status" value="1"/>
</dbReference>
<evidence type="ECO:0000313" key="3">
    <source>
        <dbReference type="Proteomes" id="UP001458415"/>
    </source>
</evidence>
<dbReference type="Proteomes" id="UP001458415">
    <property type="component" value="Unassembled WGS sequence"/>
</dbReference>
<reference evidence="2 3" key="1">
    <citation type="submission" date="2024-06" db="EMBL/GenBank/DDBJ databases">
        <title>The Natural Products Discovery Center: Release of the First 8490 Sequenced Strains for Exploring Actinobacteria Biosynthetic Diversity.</title>
        <authorList>
            <person name="Kalkreuter E."/>
            <person name="Kautsar S.A."/>
            <person name="Yang D."/>
            <person name="Bader C.D."/>
            <person name="Teijaro C.N."/>
            <person name="Fluegel L."/>
            <person name="Davis C.M."/>
            <person name="Simpson J.R."/>
            <person name="Lauterbach L."/>
            <person name="Steele A.D."/>
            <person name="Gui C."/>
            <person name="Meng S."/>
            <person name="Li G."/>
            <person name="Viehrig K."/>
            <person name="Ye F."/>
            <person name="Su P."/>
            <person name="Kiefer A.F."/>
            <person name="Nichols A."/>
            <person name="Cepeda A.J."/>
            <person name="Yan W."/>
            <person name="Fan B."/>
            <person name="Jiang Y."/>
            <person name="Adhikari A."/>
            <person name="Zheng C.-J."/>
            <person name="Schuster L."/>
            <person name="Cowan T.M."/>
            <person name="Smanski M.J."/>
            <person name="Chevrette M.G."/>
            <person name="De Carvalho L.P.S."/>
            <person name="Shen B."/>
        </authorList>
    </citation>
    <scope>NUCLEOTIDE SEQUENCE [LARGE SCALE GENOMIC DNA]</scope>
    <source>
        <strain evidence="2 3">NPDC000634</strain>
    </source>
</reference>
<proteinExistence type="predicted"/>
<dbReference type="InterPro" id="IPR002347">
    <property type="entry name" value="SDR_fam"/>
</dbReference>